<dbReference type="PANTHER" id="PTHR19241">
    <property type="entry name" value="ATP-BINDING CASSETTE TRANSPORTER"/>
    <property type="match status" value="1"/>
</dbReference>
<dbReference type="GO" id="GO:0140359">
    <property type="term" value="F:ABC-type transporter activity"/>
    <property type="evidence" value="ECO:0007669"/>
    <property type="project" value="InterPro"/>
</dbReference>
<dbReference type="Proteomes" id="UP001443914">
    <property type="component" value="Unassembled WGS sequence"/>
</dbReference>
<comment type="subcellular location">
    <subcellularLocation>
        <location evidence="1">Membrane</location>
        <topology evidence="1">Multi-pass membrane protein</topology>
    </subcellularLocation>
</comment>
<keyword evidence="4 6" id="KW-1133">Transmembrane helix</keyword>
<evidence type="ECO:0000256" key="3">
    <source>
        <dbReference type="ARBA" id="ARBA00022692"/>
    </source>
</evidence>
<evidence type="ECO:0000259" key="7">
    <source>
        <dbReference type="Pfam" id="PF01061"/>
    </source>
</evidence>
<dbReference type="Pfam" id="PF01061">
    <property type="entry name" value="ABC2_membrane"/>
    <property type="match status" value="1"/>
</dbReference>
<evidence type="ECO:0000256" key="4">
    <source>
        <dbReference type="ARBA" id="ARBA00022989"/>
    </source>
</evidence>
<accession>A0AAW1K8J5</accession>
<evidence type="ECO:0000313" key="9">
    <source>
        <dbReference type="Proteomes" id="UP001443914"/>
    </source>
</evidence>
<organism evidence="8 9">
    <name type="scientific">Saponaria officinalis</name>
    <name type="common">Common soapwort</name>
    <name type="synonym">Lychnis saponaria</name>
    <dbReference type="NCBI Taxonomy" id="3572"/>
    <lineage>
        <taxon>Eukaryota</taxon>
        <taxon>Viridiplantae</taxon>
        <taxon>Streptophyta</taxon>
        <taxon>Embryophyta</taxon>
        <taxon>Tracheophyta</taxon>
        <taxon>Spermatophyta</taxon>
        <taxon>Magnoliopsida</taxon>
        <taxon>eudicotyledons</taxon>
        <taxon>Gunneridae</taxon>
        <taxon>Pentapetalae</taxon>
        <taxon>Caryophyllales</taxon>
        <taxon>Caryophyllaceae</taxon>
        <taxon>Caryophylleae</taxon>
        <taxon>Saponaria</taxon>
    </lineage>
</organism>
<feature type="transmembrane region" description="Helical" evidence="6">
    <location>
        <begin position="212"/>
        <end position="232"/>
    </location>
</feature>
<evidence type="ECO:0000256" key="1">
    <source>
        <dbReference type="ARBA" id="ARBA00004141"/>
    </source>
</evidence>
<dbReference type="AlphaFoldDB" id="A0AAW1K8J5"/>
<proteinExistence type="predicted"/>
<feature type="domain" description="ABC-2 type transporter transmembrane" evidence="7">
    <location>
        <begin position="80"/>
        <end position="233"/>
    </location>
</feature>
<sequence>MLLSDGHIVYQGPWADVLEFFESLGFQLPPRKGVTNFLHEEGSSRGRRAVDDTISIPYDKCRSRPRALAQTCVVPKMDLWKACLSRELLLMRRHCFLYNFKTCQIPLVGLLSATTFSRAILHPTSVKYGNLYLACLFYGIVFMIFNSLLELSLVLFFLHVYYRDNRFYPTWAWSLSSWIMKVPHSALESVVWAVAVYYTVGVDPSPVRFIRYVFRLFVIYQMALGIFRMLALVYFENLLYLIQMRLFGLGVCLFPSVRSSDLLARQVGSQLDERTSSLATFDAKSM</sequence>
<feature type="transmembrane region" description="Helical" evidence="6">
    <location>
        <begin position="131"/>
        <end position="162"/>
    </location>
</feature>
<keyword evidence="9" id="KW-1185">Reference proteome</keyword>
<evidence type="ECO:0000313" key="8">
    <source>
        <dbReference type="EMBL" id="KAK9713570.1"/>
    </source>
</evidence>
<evidence type="ECO:0000256" key="2">
    <source>
        <dbReference type="ARBA" id="ARBA00022448"/>
    </source>
</evidence>
<evidence type="ECO:0000256" key="6">
    <source>
        <dbReference type="SAM" id="Phobius"/>
    </source>
</evidence>
<keyword evidence="3 6" id="KW-0812">Transmembrane</keyword>
<comment type="caution">
    <text evidence="8">The sequence shown here is derived from an EMBL/GenBank/DDBJ whole genome shotgun (WGS) entry which is preliminary data.</text>
</comment>
<gene>
    <name evidence="8" type="ORF">RND81_06G036100</name>
</gene>
<reference evidence="8" key="1">
    <citation type="submission" date="2024-03" db="EMBL/GenBank/DDBJ databases">
        <title>WGS assembly of Saponaria officinalis var. Norfolk2.</title>
        <authorList>
            <person name="Jenkins J."/>
            <person name="Shu S."/>
            <person name="Grimwood J."/>
            <person name="Barry K."/>
            <person name="Goodstein D."/>
            <person name="Schmutz J."/>
            <person name="Leebens-Mack J."/>
            <person name="Osbourn A."/>
        </authorList>
    </citation>
    <scope>NUCLEOTIDE SEQUENCE [LARGE SCALE GENOMIC DNA]</scope>
    <source>
        <strain evidence="8">JIC</strain>
    </source>
</reference>
<keyword evidence="2" id="KW-0813">Transport</keyword>
<dbReference type="EMBL" id="JBDFQZ010000006">
    <property type="protein sequence ID" value="KAK9713570.1"/>
    <property type="molecule type" value="Genomic_DNA"/>
</dbReference>
<name>A0AAW1K8J5_SAPOF</name>
<protein>
    <recommendedName>
        <fullName evidence="7">ABC-2 type transporter transmembrane domain-containing protein</fullName>
    </recommendedName>
</protein>
<dbReference type="InterPro" id="IPR013525">
    <property type="entry name" value="ABC2_TM"/>
</dbReference>
<evidence type="ECO:0000256" key="5">
    <source>
        <dbReference type="ARBA" id="ARBA00023136"/>
    </source>
</evidence>
<keyword evidence="5 6" id="KW-0472">Membrane</keyword>
<dbReference type="GO" id="GO:0005886">
    <property type="term" value="C:plasma membrane"/>
    <property type="evidence" value="ECO:0007669"/>
    <property type="project" value="UniProtKB-ARBA"/>
</dbReference>